<dbReference type="AlphaFoldDB" id="A0A2H0LV75"/>
<name>A0A2H0LV75_9BACT</name>
<evidence type="ECO:0000313" key="5">
    <source>
        <dbReference type="Proteomes" id="UP000229641"/>
    </source>
</evidence>
<evidence type="ECO:0000256" key="1">
    <source>
        <dbReference type="ARBA" id="ARBA00012528"/>
    </source>
</evidence>
<dbReference type="CDD" id="cd01949">
    <property type="entry name" value="GGDEF"/>
    <property type="match status" value="1"/>
</dbReference>
<dbReference type="GO" id="GO:0005886">
    <property type="term" value="C:plasma membrane"/>
    <property type="evidence" value="ECO:0007669"/>
    <property type="project" value="TreeGrafter"/>
</dbReference>
<dbReference type="GO" id="GO:0052621">
    <property type="term" value="F:diguanylate cyclase activity"/>
    <property type="evidence" value="ECO:0007669"/>
    <property type="project" value="UniProtKB-EC"/>
</dbReference>
<dbReference type="FunFam" id="3.30.70.270:FF:000001">
    <property type="entry name" value="Diguanylate cyclase domain protein"/>
    <property type="match status" value="1"/>
</dbReference>
<evidence type="ECO:0000313" key="4">
    <source>
        <dbReference type="EMBL" id="PIQ88323.1"/>
    </source>
</evidence>
<dbReference type="Proteomes" id="UP000229641">
    <property type="component" value="Unassembled WGS sequence"/>
</dbReference>
<dbReference type="SUPFAM" id="SSF55073">
    <property type="entry name" value="Nucleotide cyclase"/>
    <property type="match status" value="1"/>
</dbReference>
<dbReference type="InterPro" id="IPR000160">
    <property type="entry name" value="GGDEF_dom"/>
</dbReference>
<dbReference type="Gene3D" id="3.30.70.270">
    <property type="match status" value="1"/>
</dbReference>
<dbReference type="GO" id="GO:1902201">
    <property type="term" value="P:negative regulation of bacterial-type flagellum-dependent cell motility"/>
    <property type="evidence" value="ECO:0007669"/>
    <property type="project" value="TreeGrafter"/>
</dbReference>
<reference evidence="4 5" key="1">
    <citation type="submission" date="2017-09" db="EMBL/GenBank/DDBJ databases">
        <title>Depth-based differentiation of microbial function through sediment-hosted aquifers and enrichment of novel symbionts in the deep terrestrial subsurface.</title>
        <authorList>
            <person name="Probst A.J."/>
            <person name="Ladd B."/>
            <person name="Jarett J.K."/>
            <person name="Geller-Mcgrath D.E."/>
            <person name="Sieber C.M."/>
            <person name="Emerson J.B."/>
            <person name="Anantharaman K."/>
            <person name="Thomas B.C."/>
            <person name="Malmstrom R."/>
            <person name="Stieglmeier M."/>
            <person name="Klingl A."/>
            <person name="Woyke T."/>
            <person name="Ryan C.M."/>
            <person name="Banfield J.F."/>
        </authorList>
    </citation>
    <scope>NUCLEOTIDE SEQUENCE [LARGE SCALE GENOMIC DNA]</scope>
    <source>
        <strain evidence="4">CG11_big_fil_rev_8_21_14_0_20_42_13</strain>
    </source>
</reference>
<dbReference type="GO" id="GO:0043709">
    <property type="term" value="P:cell adhesion involved in single-species biofilm formation"/>
    <property type="evidence" value="ECO:0007669"/>
    <property type="project" value="TreeGrafter"/>
</dbReference>
<dbReference type="EMBL" id="PCWA01000109">
    <property type="protein sequence ID" value="PIQ88323.1"/>
    <property type="molecule type" value="Genomic_DNA"/>
</dbReference>
<dbReference type="InterPro" id="IPR043128">
    <property type="entry name" value="Rev_trsase/Diguanyl_cyclase"/>
</dbReference>
<evidence type="ECO:0000259" key="3">
    <source>
        <dbReference type="PROSITE" id="PS50887"/>
    </source>
</evidence>
<dbReference type="InterPro" id="IPR050469">
    <property type="entry name" value="Diguanylate_Cyclase"/>
</dbReference>
<dbReference type="PANTHER" id="PTHR45138">
    <property type="entry name" value="REGULATORY COMPONENTS OF SENSORY TRANSDUCTION SYSTEM"/>
    <property type="match status" value="1"/>
</dbReference>
<dbReference type="NCBIfam" id="TIGR00254">
    <property type="entry name" value="GGDEF"/>
    <property type="match status" value="1"/>
</dbReference>
<organism evidence="4 5">
    <name type="scientific">Candidatus Ghiorseimicrobium undicola</name>
    <dbReference type="NCBI Taxonomy" id="1974746"/>
    <lineage>
        <taxon>Bacteria</taxon>
        <taxon>Pseudomonadati</taxon>
        <taxon>Candidatus Omnitrophota</taxon>
        <taxon>Candidatus Ghiorseimicrobium</taxon>
    </lineage>
</organism>
<dbReference type="PANTHER" id="PTHR45138:SF9">
    <property type="entry name" value="DIGUANYLATE CYCLASE DGCM-RELATED"/>
    <property type="match status" value="1"/>
</dbReference>
<accession>A0A2H0LV75</accession>
<proteinExistence type="predicted"/>
<dbReference type="PROSITE" id="PS50887">
    <property type="entry name" value="GGDEF"/>
    <property type="match status" value="1"/>
</dbReference>
<gene>
    <name evidence="4" type="ORF">COV72_08430</name>
</gene>
<feature type="domain" description="GGDEF" evidence="3">
    <location>
        <begin position="197"/>
        <end position="330"/>
    </location>
</feature>
<dbReference type="SMART" id="SM00267">
    <property type="entry name" value="GGDEF"/>
    <property type="match status" value="1"/>
</dbReference>
<comment type="catalytic activity">
    <reaction evidence="2">
        <text>2 GTP = 3',3'-c-di-GMP + 2 diphosphate</text>
        <dbReference type="Rhea" id="RHEA:24898"/>
        <dbReference type="ChEBI" id="CHEBI:33019"/>
        <dbReference type="ChEBI" id="CHEBI:37565"/>
        <dbReference type="ChEBI" id="CHEBI:58805"/>
        <dbReference type="EC" id="2.7.7.65"/>
    </reaction>
</comment>
<protein>
    <recommendedName>
        <fullName evidence="1">diguanylate cyclase</fullName>
        <ecNumber evidence="1">2.7.7.65</ecNumber>
    </recommendedName>
</protein>
<evidence type="ECO:0000256" key="2">
    <source>
        <dbReference type="ARBA" id="ARBA00034247"/>
    </source>
</evidence>
<dbReference type="EC" id="2.7.7.65" evidence="1"/>
<dbReference type="InterPro" id="IPR029787">
    <property type="entry name" value="Nucleotide_cyclase"/>
</dbReference>
<sequence length="331" mass="38023">MFFLIAVIILSLVVILQVREAGRNFSLRQNAEFEKYRNEYNTMLDKLKSIRSQSLLLEEEYRNVTTLYKVVKDISKTLDKNKIFIIFKNILKSVLGIAECLLLNREELEKIDNCYFVFPLSLENQGMEALAVKGLEGGNKDKFKILANQFALVRKRAELYQVMQELSITDNLTQVLVKRHCLERLKEEVLRCRHNNLFLSCVMIDVDNFKEYNDRLGHLIGDVVLVAVSSVIKENIRSIDLLGRFGGEEFILILPETDKQAALFAAERIRRAVEDNVIKAYDTVLRATISIGITSFPIDAQSDKDLMDKADRALYEAKNLGKNRVCLYSVK</sequence>
<dbReference type="Pfam" id="PF00990">
    <property type="entry name" value="GGDEF"/>
    <property type="match status" value="1"/>
</dbReference>
<comment type="caution">
    <text evidence="4">The sequence shown here is derived from an EMBL/GenBank/DDBJ whole genome shotgun (WGS) entry which is preliminary data.</text>
</comment>